<comment type="catalytic activity">
    <reaction evidence="5 6">
        <text>alpha-maltose 1-phosphate + [(1-&gt;4)-alpha-D-glucosyl](n) = [(1-&gt;4)-alpha-D-glucosyl](n+2) + phosphate</text>
        <dbReference type="Rhea" id="RHEA:42692"/>
        <dbReference type="Rhea" id="RHEA-COMP:9584"/>
        <dbReference type="Rhea" id="RHEA-COMP:10183"/>
        <dbReference type="ChEBI" id="CHEBI:15444"/>
        <dbReference type="ChEBI" id="CHEBI:43474"/>
        <dbReference type="ChEBI" id="CHEBI:63576"/>
        <dbReference type="EC" id="2.4.99.16"/>
    </reaction>
</comment>
<evidence type="ECO:0000256" key="6">
    <source>
        <dbReference type="HAMAP-Rule" id="MF_02124"/>
    </source>
</evidence>
<proteinExistence type="inferred from homology"/>
<dbReference type="EC" id="2.4.99.16" evidence="6"/>
<dbReference type="HAMAP" id="MF_02124">
    <property type="entry name" value="GlgE"/>
    <property type="match status" value="1"/>
</dbReference>
<evidence type="ECO:0000256" key="5">
    <source>
        <dbReference type="ARBA" id="ARBA00048735"/>
    </source>
</evidence>
<keyword evidence="3 6" id="KW-0808">Transferase</keyword>
<feature type="binding site" evidence="6">
    <location>
        <position position="497"/>
    </location>
    <ligand>
        <name>alpha-maltose 1-phosphate</name>
        <dbReference type="ChEBI" id="CHEBI:63576"/>
    </ligand>
</feature>
<keyword evidence="4 6" id="KW-0119">Carbohydrate metabolism</keyword>
<dbReference type="InterPro" id="IPR049171">
    <property type="entry name" value="GLGE_C"/>
</dbReference>
<evidence type="ECO:0000259" key="8">
    <source>
        <dbReference type="SMART" id="SM00642"/>
    </source>
</evidence>
<feature type="binding site" evidence="6">
    <location>
        <begin position="706"/>
        <end position="707"/>
    </location>
    <ligand>
        <name>alpha-maltose 1-phosphate</name>
        <dbReference type="ChEBI" id="CHEBI:63576"/>
    </ligand>
</feature>
<dbReference type="InterPro" id="IPR017853">
    <property type="entry name" value="GH"/>
</dbReference>
<evidence type="ECO:0000313" key="10">
    <source>
        <dbReference type="Proteomes" id="UP000008394"/>
    </source>
</evidence>
<feature type="binding site" evidence="6">
    <location>
        <position position="568"/>
    </location>
    <ligand>
        <name>alpha-maltose 1-phosphate</name>
        <dbReference type="ChEBI" id="CHEBI:63576"/>
    </ligand>
</feature>
<organism evidence="9 10">
    <name type="scientific">Bifidobacterium animalis subsp. lactis CNCM I-2494</name>
    <dbReference type="NCBI Taxonomy" id="1042403"/>
    <lineage>
        <taxon>Bacteria</taxon>
        <taxon>Bacillati</taxon>
        <taxon>Actinomycetota</taxon>
        <taxon>Actinomycetes</taxon>
        <taxon>Bifidobacteriales</taxon>
        <taxon>Bifidobacteriaceae</taxon>
        <taxon>Bifidobacterium</taxon>
    </lineage>
</organism>
<accession>A0A806FI83</accession>
<comment type="similarity">
    <text evidence="6">Belongs to the glycosyl hydrolase 13 family. GlgE subfamily.</text>
</comment>
<dbReference type="Gene3D" id="3.20.20.80">
    <property type="entry name" value="Glycosidases"/>
    <property type="match status" value="1"/>
</dbReference>
<dbReference type="InterPro" id="IPR013783">
    <property type="entry name" value="Ig-like_fold"/>
</dbReference>
<dbReference type="GO" id="GO:0016758">
    <property type="term" value="F:hexosyltransferase activity"/>
    <property type="evidence" value="ECO:0007669"/>
    <property type="project" value="UniProtKB-UniRule"/>
</dbReference>
<feature type="binding site" evidence="6">
    <location>
        <position position="532"/>
    </location>
    <ligand>
        <name>alpha-maltose 1-phosphate</name>
        <dbReference type="ChEBI" id="CHEBI:63576"/>
    </ligand>
</feature>
<sequence>MSCRSVHSNRPSRIVLADYVLSDSHSQVGVHSRTGHCGRRTAFQSIVDNRATIHNPQRLCDNGTNFVHPALNSCGNEEACGLPTGNASTMWTIGKEFPPFVQARNLSREKLHTMTGMEAQHNETEAAGKPAAKKTTRTRKPRASKQATFIAEAPAMPIAIKEPGQFGRVNILNCQPSVEDDVYAARVEIGEQFTVSAQVFMEGRTKVGATAVLKNPRGRIMARVPMTVENAGLDLYTAKLQAGEHSTLNPWDAEFAEVKKQLGNWRVAIEGWEDTYGAWLHDARIKVDVLSDVENTLTSGSELLTRWASTRDANLNAEQRKTLREAAKSMMDTSLDAKSRLTFADNADIEALHETNPLRDGLTSSGDHVFHVERPKSSFSAWYQFFPRSEGAYLDDNGKKVQGNFHTAVSGLERAKAEGFNIVYLPPIFPIGVTNRKGPDGALNAGPDDPGSPFGIGSELGGHDTVDPLLGTMDDFKAFCQRAHELNLEVALDFALQCSPDHPWVKEHPNWFRTKPDGSIAYAENPPKKYQDIYPIDFDNDLEGIEREVERIMNLWIDAGVTIFRVDNPHTKPVRFWQDVIAAVTKKHPEVLFLAEAFTRPAMVRALSYAGFTQSHCYFPWRNTKPQLEEFLQETNGKGGYYQHNTFWPTTPDILTAYVRDGGVAAHAIRAVLAALGSPSWGIYNGYELIENRQRADAEEQSSNEKFEIKVRDWSAANRIGISKLLTSLNEIRSKHAATTSYHNLTILPSANENIIAFARQTEGRFTKDGRTDTLIVVVNLDPYNEQQSSIHVDAKALGLPTEHPYRVKDQLTGREYDWSWDNFVSLAPWADVAHVFHVETGEQPLD</sequence>
<dbReference type="SUPFAM" id="SSF51445">
    <property type="entry name" value="(Trans)glycosidases"/>
    <property type="match status" value="1"/>
</dbReference>
<dbReference type="Pfam" id="PF11896">
    <property type="entry name" value="GlgE_dom_N_S"/>
    <property type="match status" value="1"/>
</dbReference>
<feature type="active site" description="Nucleophile" evidence="6">
    <location>
        <position position="567"/>
    </location>
</feature>
<feature type="active site" description="Proton donor" evidence="6">
    <location>
        <position position="596"/>
    </location>
</feature>
<dbReference type="InterPro" id="IPR013780">
    <property type="entry name" value="Glyco_hydro_b"/>
</dbReference>
<dbReference type="GO" id="GO:0004553">
    <property type="term" value="F:hydrolase activity, hydrolyzing O-glycosyl compounds"/>
    <property type="evidence" value="ECO:0007669"/>
    <property type="project" value="InterPro"/>
</dbReference>
<feature type="binding site" evidence="6">
    <location>
        <position position="437"/>
    </location>
    <ligand>
        <name>alpha-maltose 1-phosphate</name>
        <dbReference type="ChEBI" id="CHEBI:63576"/>
    </ligand>
</feature>
<dbReference type="Pfam" id="PF21702">
    <property type="entry name" value="GLGE_C"/>
    <property type="match status" value="1"/>
</dbReference>
<dbReference type="Gene3D" id="2.60.40.1180">
    <property type="entry name" value="Golgi alpha-mannosidase II"/>
    <property type="match status" value="1"/>
</dbReference>
<dbReference type="InterPro" id="IPR021828">
    <property type="entry name" value="GlgE_dom_N/S"/>
</dbReference>
<evidence type="ECO:0000256" key="7">
    <source>
        <dbReference type="SAM" id="MobiDB-lite"/>
    </source>
</evidence>
<evidence type="ECO:0000256" key="2">
    <source>
        <dbReference type="ARBA" id="ARBA00022676"/>
    </source>
</evidence>
<dbReference type="KEGG" id="bnm:BALAC2494_01282"/>
<dbReference type="EMBL" id="CP002915">
    <property type="protein sequence ID" value="AEK30925.1"/>
    <property type="molecule type" value="Genomic_DNA"/>
</dbReference>
<protein>
    <recommendedName>
        <fullName evidence="6">Alpha-1,4-glucan:maltose-1-phosphate maltosyltransferase</fullName>
        <shortName evidence="6">GMPMT</shortName>
        <ecNumber evidence="6">2.4.99.16</ecNumber>
    </recommendedName>
    <alternativeName>
        <fullName evidence="6">(1-&gt;4)-alpha-D-glucan:maltose-1-phosphate alpha-D-maltosyltransferase</fullName>
    </alternativeName>
</protein>
<feature type="compositionally biased region" description="Basic residues" evidence="7">
    <location>
        <begin position="131"/>
        <end position="143"/>
    </location>
</feature>
<dbReference type="InterPro" id="IPR006047">
    <property type="entry name" value="GH13_cat_dom"/>
</dbReference>
<gene>
    <name evidence="6" type="primary">glgE</name>
    <name evidence="9" type="ORF">BALAC2494_01282</name>
</gene>
<dbReference type="GO" id="GO:0030979">
    <property type="term" value="P:alpha-glucan biosynthetic process"/>
    <property type="evidence" value="ECO:0007669"/>
    <property type="project" value="UniProtKB-UniRule"/>
</dbReference>
<dbReference type="PANTHER" id="PTHR47786">
    <property type="entry name" value="ALPHA-1,4-GLUCAN:MALTOSE-1-PHOSPHATE MALTOSYLTRANSFERASE"/>
    <property type="match status" value="1"/>
</dbReference>
<dbReference type="Gene3D" id="1.20.58.80">
    <property type="entry name" value="Phosphotransferase system, lactose/cellobiose-type IIA subunit"/>
    <property type="match status" value="1"/>
</dbReference>
<comment type="function">
    <text evidence="6">Maltosyltransferase that uses maltose 1-phosphate (M1P) as the sugar donor to elongate linear or branched alpha-(1-&gt;4)-glucans. Is involved in a branched alpha-glucan biosynthetic pathway from trehalose, together with TreS, Mak and GlgB.</text>
</comment>
<keyword evidence="9" id="KW-0378">Hydrolase</keyword>
<evidence type="ECO:0000256" key="4">
    <source>
        <dbReference type="ARBA" id="ARBA00023277"/>
    </source>
</evidence>
<evidence type="ECO:0000313" key="9">
    <source>
        <dbReference type="EMBL" id="AEK30925.1"/>
    </source>
</evidence>
<evidence type="ECO:0000256" key="3">
    <source>
        <dbReference type="ARBA" id="ARBA00022679"/>
    </source>
</evidence>
<dbReference type="SMART" id="SM00642">
    <property type="entry name" value="Aamy"/>
    <property type="match status" value="1"/>
</dbReference>
<feature type="domain" description="Glycosyl hydrolase family 13 catalytic" evidence="8">
    <location>
        <begin position="384"/>
        <end position="712"/>
    </location>
</feature>
<dbReference type="Proteomes" id="UP000008394">
    <property type="component" value="Chromosome"/>
</dbReference>
<feature type="site" description="Transition state stabilizer" evidence="6">
    <location>
        <position position="653"/>
    </location>
</feature>
<dbReference type="InterPro" id="IPR026585">
    <property type="entry name" value="GlgE"/>
</dbReference>
<keyword evidence="9" id="KW-0326">Glycosidase</keyword>
<evidence type="ECO:0000256" key="1">
    <source>
        <dbReference type="ARBA" id="ARBA00011738"/>
    </source>
</evidence>
<feature type="region of interest" description="Disordered" evidence="7">
    <location>
        <begin position="122"/>
        <end position="146"/>
    </location>
</feature>
<name>A0A806FI83_BIFAN</name>
<dbReference type="AlphaFoldDB" id="A0A806FI83"/>
<keyword evidence="2 6" id="KW-0328">Glycosyltransferase</keyword>
<reference evidence="9 10" key="1">
    <citation type="journal article" date="2011" name="J. Bacteriol.">
        <title>Genome Sequence of the Probiotic Strain Bifidobacterium animalis subsp. lactis CNCM I-2494.</title>
        <authorList>
            <person name="Chervaux C."/>
            <person name="Grimaldi C."/>
            <person name="Bolotin A."/>
            <person name="Quinquis B."/>
            <person name="Legrain-Raspaud S."/>
            <person name="van Hylckama Vlieg J.E."/>
            <person name="Denariaz G."/>
            <person name="Smokvina T."/>
        </authorList>
    </citation>
    <scope>NUCLEOTIDE SEQUENCE [LARGE SCALE GENOMIC DNA]</scope>
    <source>
        <strain evidence="9 10">CNCM I-2494</strain>
    </source>
</reference>
<dbReference type="PANTHER" id="PTHR47786:SF2">
    <property type="entry name" value="GLYCOSYL HYDROLASE FAMILY 13 CATALYTIC DOMAIN-CONTAINING PROTEIN"/>
    <property type="match status" value="1"/>
</dbReference>
<dbReference type="Gene3D" id="2.60.40.10">
    <property type="entry name" value="Immunoglobulins"/>
    <property type="match status" value="1"/>
</dbReference>
<comment type="subunit">
    <text evidence="1 6">Homodimer.</text>
</comment>